<dbReference type="PANTHER" id="PTHR11716">
    <property type="entry name" value="PHOSPHOLIPASE A2 FAMILY MEMBER"/>
    <property type="match status" value="1"/>
</dbReference>
<evidence type="ECO:0000256" key="2">
    <source>
        <dbReference type="ARBA" id="ARBA00022525"/>
    </source>
</evidence>
<dbReference type="AlphaFoldDB" id="A0A1Z5RQS6"/>
<evidence type="ECO:0000256" key="3">
    <source>
        <dbReference type="ARBA" id="ARBA00023157"/>
    </source>
</evidence>
<dbReference type="GO" id="GO:0016042">
    <property type="term" value="P:lipid catabolic process"/>
    <property type="evidence" value="ECO:0007669"/>
    <property type="project" value="InterPro"/>
</dbReference>
<dbReference type="GO" id="GO:0006644">
    <property type="term" value="P:phospholipid metabolic process"/>
    <property type="evidence" value="ECO:0007669"/>
    <property type="project" value="InterPro"/>
</dbReference>
<dbReference type="FunCoup" id="A0A1Z5RQS6">
    <property type="interactions" value="343"/>
</dbReference>
<gene>
    <name evidence="6" type="ORF">SORBI_3004G357800</name>
</gene>
<dbReference type="GO" id="GO:0050482">
    <property type="term" value="P:arachidonate secretion"/>
    <property type="evidence" value="ECO:0007669"/>
    <property type="project" value="InterPro"/>
</dbReference>
<keyword evidence="4" id="KW-0812">Transmembrane</keyword>
<dbReference type="OMA" id="CVAQNCN"/>
<dbReference type="Gramene" id="OQU86028">
    <property type="protein sequence ID" value="OQU86028"/>
    <property type="gene ID" value="SORBI_3004G357800"/>
</dbReference>
<dbReference type="SUPFAM" id="SSF48619">
    <property type="entry name" value="Phospholipase A2, PLA2"/>
    <property type="match status" value="1"/>
</dbReference>
<dbReference type="GO" id="GO:0005576">
    <property type="term" value="C:extracellular region"/>
    <property type="evidence" value="ECO:0007669"/>
    <property type="project" value="UniProtKB-SubCell"/>
</dbReference>
<feature type="signal peptide" evidence="5">
    <location>
        <begin position="1"/>
        <end position="21"/>
    </location>
</feature>
<dbReference type="GO" id="GO:0005509">
    <property type="term" value="F:calcium ion binding"/>
    <property type="evidence" value="ECO:0000318"/>
    <property type="project" value="GO_Central"/>
</dbReference>
<organism evidence="6 7">
    <name type="scientific">Sorghum bicolor</name>
    <name type="common">Sorghum</name>
    <name type="synonym">Sorghum vulgare</name>
    <dbReference type="NCBI Taxonomy" id="4558"/>
    <lineage>
        <taxon>Eukaryota</taxon>
        <taxon>Viridiplantae</taxon>
        <taxon>Streptophyta</taxon>
        <taxon>Embryophyta</taxon>
        <taxon>Tracheophyta</taxon>
        <taxon>Spermatophyta</taxon>
        <taxon>Magnoliopsida</taxon>
        <taxon>Liliopsida</taxon>
        <taxon>Poales</taxon>
        <taxon>Poaceae</taxon>
        <taxon>PACMAD clade</taxon>
        <taxon>Panicoideae</taxon>
        <taxon>Andropogonodae</taxon>
        <taxon>Andropogoneae</taxon>
        <taxon>Sorghinae</taxon>
        <taxon>Sorghum</taxon>
    </lineage>
</organism>
<evidence type="ECO:0000256" key="4">
    <source>
        <dbReference type="SAM" id="Phobius"/>
    </source>
</evidence>
<dbReference type="GO" id="GO:0004623">
    <property type="term" value="F:phospholipase A2 activity"/>
    <property type="evidence" value="ECO:0000318"/>
    <property type="project" value="GO_Central"/>
</dbReference>
<evidence type="ECO:0000256" key="1">
    <source>
        <dbReference type="ARBA" id="ARBA00004613"/>
    </source>
</evidence>
<protein>
    <submittedName>
        <fullName evidence="6">Uncharacterized protein</fullName>
    </submittedName>
</protein>
<dbReference type="InterPro" id="IPR001211">
    <property type="entry name" value="PLA2"/>
</dbReference>
<dbReference type="InParanoid" id="A0A1Z5RQS6"/>
<dbReference type="STRING" id="4558.A0A1Z5RQS6"/>
<keyword evidence="2" id="KW-0964">Secreted</keyword>
<proteinExistence type="predicted"/>
<name>A0A1Z5RQS6_SORBI</name>
<evidence type="ECO:0000313" key="6">
    <source>
        <dbReference type="EMBL" id="OQU86028.1"/>
    </source>
</evidence>
<dbReference type="Proteomes" id="UP000000768">
    <property type="component" value="Chromosome 4"/>
</dbReference>
<keyword evidence="4" id="KW-0472">Membrane</keyword>
<sequence>MSPRRALLAILLAVVLASASAAPQPPPCSRSCAALNCDSVGIRYGKYCGVGWSGCDGEKPCDDLDACCRDHDSCVEKKGLHLLACSACVPVVCLVVLVSMMSVKCHEKFKNCMRKVKKAGKVGFSKKCPYEIAMATMTQGMDMAIMLSQLGSQKVEL</sequence>
<dbReference type="GO" id="GO:0008289">
    <property type="term" value="F:lipid binding"/>
    <property type="evidence" value="ECO:0000318"/>
    <property type="project" value="GO_Central"/>
</dbReference>
<comment type="subcellular location">
    <subcellularLocation>
        <location evidence="1">Secreted</location>
    </subcellularLocation>
</comment>
<keyword evidence="4" id="KW-1133">Transmembrane helix</keyword>
<evidence type="ECO:0000256" key="5">
    <source>
        <dbReference type="SAM" id="SignalP"/>
    </source>
</evidence>
<feature type="transmembrane region" description="Helical" evidence="4">
    <location>
        <begin position="80"/>
        <end position="103"/>
    </location>
</feature>
<dbReference type="Gene3D" id="1.20.90.10">
    <property type="entry name" value="Phospholipase A2 domain"/>
    <property type="match status" value="1"/>
</dbReference>
<keyword evidence="7" id="KW-1185">Reference proteome</keyword>
<dbReference type="EMBL" id="CM000763">
    <property type="protein sequence ID" value="OQU86028.1"/>
    <property type="molecule type" value="Genomic_DNA"/>
</dbReference>
<dbReference type="GO" id="GO:0009860">
    <property type="term" value="P:pollen tube growth"/>
    <property type="evidence" value="ECO:0000318"/>
    <property type="project" value="GO_Central"/>
</dbReference>
<dbReference type="InterPro" id="IPR033113">
    <property type="entry name" value="PLA2_histidine"/>
</dbReference>
<accession>A0A1Z5RQS6</accession>
<evidence type="ECO:0000313" key="7">
    <source>
        <dbReference type="Proteomes" id="UP000000768"/>
    </source>
</evidence>
<dbReference type="GO" id="GO:0009846">
    <property type="term" value="P:pollen germination"/>
    <property type="evidence" value="ECO:0000318"/>
    <property type="project" value="GO_Central"/>
</dbReference>
<reference evidence="6 7" key="1">
    <citation type="journal article" date="2009" name="Nature">
        <title>The Sorghum bicolor genome and the diversification of grasses.</title>
        <authorList>
            <person name="Paterson A.H."/>
            <person name="Bowers J.E."/>
            <person name="Bruggmann R."/>
            <person name="Dubchak I."/>
            <person name="Grimwood J."/>
            <person name="Gundlach H."/>
            <person name="Haberer G."/>
            <person name="Hellsten U."/>
            <person name="Mitros T."/>
            <person name="Poliakov A."/>
            <person name="Schmutz J."/>
            <person name="Spannagl M."/>
            <person name="Tang H."/>
            <person name="Wang X."/>
            <person name="Wicker T."/>
            <person name="Bharti A.K."/>
            <person name="Chapman J."/>
            <person name="Feltus F.A."/>
            <person name="Gowik U."/>
            <person name="Grigoriev I.V."/>
            <person name="Lyons E."/>
            <person name="Maher C.A."/>
            <person name="Martis M."/>
            <person name="Narechania A."/>
            <person name="Otillar R.P."/>
            <person name="Penning B.W."/>
            <person name="Salamov A.A."/>
            <person name="Wang Y."/>
            <person name="Zhang L."/>
            <person name="Carpita N.C."/>
            <person name="Freeling M."/>
            <person name="Gingle A.R."/>
            <person name="Hash C.T."/>
            <person name="Keller B."/>
            <person name="Klein P."/>
            <person name="Kresovich S."/>
            <person name="McCann M.C."/>
            <person name="Ming R."/>
            <person name="Peterson D.G."/>
            <person name="Mehboob-ur-Rahman"/>
            <person name="Ware D."/>
            <person name="Westhoff P."/>
            <person name="Mayer K.F."/>
            <person name="Messing J."/>
            <person name="Rokhsar D.S."/>
        </authorList>
    </citation>
    <scope>NUCLEOTIDE SEQUENCE [LARGE SCALE GENOMIC DNA]</scope>
    <source>
        <strain evidence="7">cv. BTx623</strain>
    </source>
</reference>
<dbReference type="InterPro" id="IPR036444">
    <property type="entry name" value="PLipase_A2_dom_sf"/>
</dbReference>
<dbReference type="PROSITE" id="PS00118">
    <property type="entry name" value="PA2_HIS"/>
    <property type="match status" value="1"/>
</dbReference>
<feature type="chain" id="PRO_5012848675" evidence="5">
    <location>
        <begin position="22"/>
        <end position="157"/>
    </location>
</feature>
<keyword evidence="3" id="KW-1015">Disulfide bond</keyword>
<reference evidence="7" key="2">
    <citation type="journal article" date="2018" name="Plant J.">
        <title>The Sorghum bicolor reference genome: improved assembly, gene annotations, a transcriptome atlas, and signatures of genome organization.</title>
        <authorList>
            <person name="McCormick R.F."/>
            <person name="Truong S.K."/>
            <person name="Sreedasyam A."/>
            <person name="Jenkins J."/>
            <person name="Shu S."/>
            <person name="Sims D."/>
            <person name="Kennedy M."/>
            <person name="Amirebrahimi M."/>
            <person name="Weers B.D."/>
            <person name="McKinley B."/>
            <person name="Mattison A."/>
            <person name="Morishige D.T."/>
            <person name="Grimwood J."/>
            <person name="Schmutz J."/>
            <person name="Mullet J.E."/>
        </authorList>
    </citation>
    <scope>NUCLEOTIDE SEQUENCE [LARGE SCALE GENOMIC DNA]</scope>
    <source>
        <strain evidence="7">cv. BTx623</strain>
    </source>
</reference>
<dbReference type="GO" id="GO:0009555">
    <property type="term" value="P:pollen development"/>
    <property type="evidence" value="ECO:0000318"/>
    <property type="project" value="GO_Central"/>
</dbReference>
<keyword evidence="5" id="KW-0732">Signal</keyword>
<dbReference type="PANTHER" id="PTHR11716:SF99">
    <property type="entry name" value="PHOSPHOLIPASE A2-DELTA-RELATED"/>
    <property type="match status" value="1"/>
</dbReference>